<feature type="region of interest" description="Disordered" evidence="1">
    <location>
        <begin position="160"/>
        <end position="179"/>
    </location>
</feature>
<organism evidence="2 3">
    <name type="scientific">Orchesella cincta</name>
    <name type="common">Springtail</name>
    <name type="synonym">Podura cincta</name>
    <dbReference type="NCBI Taxonomy" id="48709"/>
    <lineage>
        <taxon>Eukaryota</taxon>
        <taxon>Metazoa</taxon>
        <taxon>Ecdysozoa</taxon>
        <taxon>Arthropoda</taxon>
        <taxon>Hexapoda</taxon>
        <taxon>Collembola</taxon>
        <taxon>Entomobryomorpha</taxon>
        <taxon>Entomobryoidea</taxon>
        <taxon>Orchesellidae</taxon>
        <taxon>Orchesellinae</taxon>
        <taxon>Orchesella</taxon>
    </lineage>
</organism>
<protein>
    <submittedName>
        <fullName evidence="2">Uncharacterized protein</fullName>
    </submittedName>
</protein>
<dbReference type="EMBL" id="LJIJ01001402">
    <property type="protein sequence ID" value="ODM91845.1"/>
    <property type="molecule type" value="Genomic_DNA"/>
</dbReference>
<keyword evidence="3" id="KW-1185">Reference proteome</keyword>
<sequence>MFSVVVFEGPKESVGTIPTKWLNQSKTECKWPVKDIPYSIKNNKDPEKSWNSYPVRVISKKPINDYSKALQLEKRAEVTSSLETTDTEQKKRNKKRKQPKKPSLVLVRDISSDEPKSDDSEVSLTPSMISLVAPSEDEVGDHVGDTVLLDNLASVTENTAVQNESQNTQRSFPSSTAQDSSVNYTVLFNRQIGN</sequence>
<reference evidence="2 3" key="1">
    <citation type="journal article" date="2016" name="Genome Biol. Evol.">
        <title>Gene Family Evolution Reflects Adaptation to Soil Environmental Stressors in the Genome of the Collembolan Orchesella cincta.</title>
        <authorList>
            <person name="Faddeeva-Vakhrusheva A."/>
            <person name="Derks M.F."/>
            <person name="Anvar S.Y."/>
            <person name="Agamennone V."/>
            <person name="Suring W."/>
            <person name="Smit S."/>
            <person name="van Straalen N.M."/>
            <person name="Roelofs D."/>
        </authorList>
    </citation>
    <scope>NUCLEOTIDE SEQUENCE [LARGE SCALE GENOMIC DNA]</scope>
    <source>
        <tissue evidence="2">Mixed pool</tissue>
    </source>
</reference>
<feature type="region of interest" description="Disordered" evidence="1">
    <location>
        <begin position="79"/>
        <end position="123"/>
    </location>
</feature>
<gene>
    <name evidence="2" type="ORF">Ocin01_14838</name>
</gene>
<name>A0A1D2MFU3_ORCCI</name>
<accession>A0A1D2MFU3</accession>
<dbReference type="OrthoDB" id="6784356at2759"/>
<comment type="caution">
    <text evidence="2">The sequence shown here is derived from an EMBL/GenBank/DDBJ whole genome shotgun (WGS) entry which is preliminary data.</text>
</comment>
<evidence type="ECO:0000313" key="3">
    <source>
        <dbReference type="Proteomes" id="UP000094527"/>
    </source>
</evidence>
<feature type="compositionally biased region" description="Basic and acidic residues" evidence="1">
    <location>
        <begin position="110"/>
        <end position="119"/>
    </location>
</feature>
<dbReference type="AlphaFoldDB" id="A0A1D2MFU3"/>
<evidence type="ECO:0000256" key="1">
    <source>
        <dbReference type="SAM" id="MobiDB-lite"/>
    </source>
</evidence>
<evidence type="ECO:0000313" key="2">
    <source>
        <dbReference type="EMBL" id="ODM91845.1"/>
    </source>
</evidence>
<dbReference type="Proteomes" id="UP000094527">
    <property type="component" value="Unassembled WGS sequence"/>
</dbReference>
<proteinExistence type="predicted"/>
<feature type="compositionally biased region" description="Basic residues" evidence="1">
    <location>
        <begin position="91"/>
        <end position="100"/>
    </location>
</feature>